<keyword evidence="8" id="KW-1185">Reference proteome</keyword>
<evidence type="ECO:0000256" key="3">
    <source>
        <dbReference type="ARBA" id="ARBA00022833"/>
    </source>
</evidence>
<dbReference type="InterPro" id="IPR052113">
    <property type="entry name" value="FYVE-type_Zinc_Finger"/>
</dbReference>
<feature type="non-terminal residue" evidence="7">
    <location>
        <position position="1"/>
    </location>
</feature>
<evidence type="ECO:0000256" key="5">
    <source>
        <dbReference type="SAM" id="MobiDB-lite"/>
    </source>
</evidence>
<accession>X6M3V1</accession>
<feature type="region of interest" description="Disordered" evidence="5">
    <location>
        <begin position="169"/>
        <end position="218"/>
    </location>
</feature>
<sequence>EKENGKKKKIKKKKKKQQKKNMIEIETNEDEKDKEKKKKKGLKKKVDIGDSGDEDKDNDNQDYSNTNNDNDNNDNNNAKKSKKTQIISIKEASDADDQMQSDAFTVWGCNYCSPRTQVFFCKCFAIIAISKCKMLFCCGGDGLEQYEETEDKNLLGSFPTNVSEDVFKHVPFPMDTLPNQKDKDKEKEKEKAKEKEKEKEKRKEQEKERTQEKWRKKPDKEIMSNELECLTDITGDIVGETWWDWQPMVVHYNYAQNRSTKVSSDVWLSPLWNDTQHYHQWQTQAGCLISDIEATRTEIIKTQIVELTKMALKEWEDRMKTHLASVRSNLKEGERDIETEQLSTIELIDFLPVVDKTNIRGNETEDELRELVSVLSSREHIYENDNDDSAYESAKLKQEKLGVEKAGGGGSGVTKKKNKDHGGRSSSSNGLLSSLSCFGTAPPQRLMEGSRVDVIDHHVLDEYQTYFRKYLSFLLRLMPKYVVIQPEEWKEDELVQQCNACNVEFSTLNRRHHCRMCGNIQCHDCQKLSNALRIGYNHPTKICLSCYERIPFYYAQAWIEFIHQLVDRPDFVSFIHGDDFLSTSG</sequence>
<protein>
    <recommendedName>
        <fullName evidence="6">FYVE-type domain-containing protein</fullName>
    </recommendedName>
</protein>
<dbReference type="PROSITE" id="PS50178">
    <property type="entry name" value="ZF_FYVE"/>
    <property type="match status" value="1"/>
</dbReference>
<evidence type="ECO:0000259" key="6">
    <source>
        <dbReference type="PROSITE" id="PS50178"/>
    </source>
</evidence>
<feature type="compositionally biased region" description="Basic residues" evidence="5">
    <location>
        <begin position="1"/>
        <end position="19"/>
    </location>
</feature>
<reference evidence="7 8" key="1">
    <citation type="journal article" date="2013" name="Curr. Biol.">
        <title>The Genome of the Foraminiferan Reticulomyxa filosa.</title>
        <authorList>
            <person name="Glockner G."/>
            <person name="Hulsmann N."/>
            <person name="Schleicher M."/>
            <person name="Noegel A.A."/>
            <person name="Eichinger L."/>
            <person name="Gallinger C."/>
            <person name="Pawlowski J."/>
            <person name="Sierra R."/>
            <person name="Euteneuer U."/>
            <person name="Pillet L."/>
            <person name="Moustafa A."/>
            <person name="Platzer M."/>
            <person name="Groth M."/>
            <person name="Szafranski K."/>
            <person name="Schliwa M."/>
        </authorList>
    </citation>
    <scope>NUCLEOTIDE SEQUENCE [LARGE SCALE GENOMIC DNA]</scope>
</reference>
<organism evidence="7 8">
    <name type="scientific">Reticulomyxa filosa</name>
    <dbReference type="NCBI Taxonomy" id="46433"/>
    <lineage>
        <taxon>Eukaryota</taxon>
        <taxon>Sar</taxon>
        <taxon>Rhizaria</taxon>
        <taxon>Retaria</taxon>
        <taxon>Foraminifera</taxon>
        <taxon>Monothalamids</taxon>
        <taxon>Reticulomyxidae</taxon>
        <taxon>Reticulomyxa</taxon>
    </lineage>
</organism>
<evidence type="ECO:0000313" key="8">
    <source>
        <dbReference type="Proteomes" id="UP000023152"/>
    </source>
</evidence>
<dbReference type="Pfam" id="PF01363">
    <property type="entry name" value="FYVE"/>
    <property type="match status" value="1"/>
</dbReference>
<evidence type="ECO:0000256" key="1">
    <source>
        <dbReference type="ARBA" id="ARBA00022723"/>
    </source>
</evidence>
<dbReference type="Proteomes" id="UP000023152">
    <property type="component" value="Unassembled WGS sequence"/>
</dbReference>
<feature type="compositionally biased region" description="Low complexity" evidence="5">
    <location>
        <begin position="61"/>
        <end position="76"/>
    </location>
</feature>
<dbReference type="PANTHER" id="PTHR39490">
    <property type="entry name" value="ARRESTIN DOMAIN-CONTAINING PROTEIN D"/>
    <property type="match status" value="1"/>
</dbReference>
<gene>
    <name evidence="7" type="ORF">RFI_29243</name>
</gene>
<evidence type="ECO:0000313" key="7">
    <source>
        <dbReference type="EMBL" id="ETO08147.1"/>
    </source>
</evidence>
<dbReference type="InterPro" id="IPR000306">
    <property type="entry name" value="Znf_FYVE"/>
</dbReference>
<name>X6M3V1_RETFI</name>
<dbReference type="PANTHER" id="PTHR39490:SF8">
    <property type="entry name" value="ZINC FINGER FYVE DOMAIN-CONTAINING PROTEIN 21"/>
    <property type="match status" value="1"/>
</dbReference>
<keyword evidence="1" id="KW-0479">Metal-binding</keyword>
<feature type="region of interest" description="Disordered" evidence="5">
    <location>
        <begin position="1"/>
        <end position="84"/>
    </location>
</feature>
<evidence type="ECO:0000256" key="4">
    <source>
        <dbReference type="PROSITE-ProRule" id="PRU00091"/>
    </source>
</evidence>
<dbReference type="SMART" id="SM00064">
    <property type="entry name" value="FYVE"/>
    <property type="match status" value="1"/>
</dbReference>
<dbReference type="SUPFAM" id="SSF57903">
    <property type="entry name" value="FYVE/PHD zinc finger"/>
    <property type="match status" value="1"/>
</dbReference>
<dbReference type="InterPro" id="IPR011011">
    <property type="entry name" value="Znf_FYVE_PHD"/>
</dbReference>
<dbReference type="OrthoDB" id="79871at2759"/>
<dbReference type="AlphaFoldDB" id="X6M3V1"/>
<dbReference type="InterPro" id="IPR017455">
    <property type="entry name" value="Znf_FYVE-rel"/>
</dbReference>
<proteinExistence type="predicted"/>
<feature type="compositionally biased region" description="Basic and acidic residues" evidence="5">
    <location>
        <begin position="180"/>
        <end position="218"/>
    </location>
</feature>
<dbReference type="Gene3D" id="3.30.40.10">
    <property type="entry name" value="Zinc/RING finger domain, C3HC4 (zinc finger)"/>
    <property type="match status" value="1"/>
</dbReference>
<feature type="region of interest" description="Disordered" evidence="5">
    <location>
        <begin position="402"/>
        <end position="430"/>
    </location>
</feature>
<keyword evidence="3" id="KW-0862">Zinc</keyword>
<keyword evidence="2 4" id="KW-0863">Zinc-finger</keyword>
<dbReference type="InterPro" id="IPR013083">
    <property type="entry name" value="Znf_RING/FYVE/PHD"/>
</dbReference>
<dbReference type="EMBL" id="ASPP01025318">
    <property type="protein sequence ID" value="ETO08147.1"/>
    <property type="molecule type" value="Genomic_DNA"/>
</dbReference>
<feature type="domain" description="FYVE-type" evidence="6">
    <location>
        <begin position="492"/>
        <end position="551"/>
    </location>
</feature>
<dbReference type="GO" id="GO:0008270">
    <property type="term" value="F:zinc ion binding"/>
    <property type="evidence" value="ECO:0007669"/>
    <property type="project" value="UniProtKB-KW"/>
</dbReference>
<comment type="caution">
    <text evidence="7">The sequence shown here is derived from an EMBL/GenBank/DDBJ whole genome shotgun (WGS) entry which is preliminary data.</text>
</comment>
<evidence type="ECO:0000256" key="2">
    <source>
        <dbReference type="ARBA" id="ARBA00022771"/>
    </source>
</evidence>